<dbReference type="RefSeq" id="WP_373306759.1">
    <property type="nucleotide sequence ID" value="NZ_BORB01000012.1"/>
</dbReference>
<keyword evidence="1" id="KW-0946">Virion</keyword>
<evidence type="ECO:0000313" key="1">
    <source>
        <dbReference type="EMBL" id="GIN57442.1"/>
    </source>
</evidence>
<dbReference type="Proteomes" id="UP000679950">
    <property type="component" value="Unassembled WGS sequence"/>
</dbReference>
<proteinExistence type="predicted"/>
<reference evidence="1 2" key="1">
    <citation type="submission" date="2021-03" db="EMBL/GenBank/DDBJ databases">
        <title>Antimicrobial resistance genes in bacteria isolated from Japanese honey, and their potential for conferring macrolide and lincosamide resistance in the American foulbrood pathogen Paenibacillus larvae.</title>
        <authorList>
            <person name="Okamoto M."/>
            <person name="Kumagai M."/>
            <person name="Kanamori H."/>
            <person name="Takamatsu D."/>
        </authorList>
    </citation>
    <scope>NUCLEOTIDE SEQUENCE [LARGE SCALE GENOMIC DNA]</scope>
    <source>
        <strain evidence="1 2">J8TS2</strain>
    </source>
</reference>
<dbReference type="Pfam" id="PF10612">
    <property type="entry name" value="Spore-coat_CotZ"/>
    <property type="match status" value="1"/>
</dbReference>
<gene>
    <name evidence="1" type="ORF">J8TS2_17610</name>
</gene>
<sequence length="175" mass="19106">MSYEEMESVESVGSVGTNHCGGGCTSGCVCQVVRAIKDIQEMAIEEEECPSCPTNCFIEPLGGAPNRSHVDTRVFTLTNKNGELFKALFKGRGGNCISVYFRVEDIFDNCCATLRVLVPLNKDGEPVKITHHGDINYEALCAVRRWGKSSSCITVDLHCFCAVQCIADVDLQLCD</sequence>
<evidence type="ECO:0000313" key="2">
    <source>
        <dbReference type="Proteomes" id="UP000679950"/>
    </source>
</evidence>
<name>A0ABQ4KHS2_9BACI</name>
<dbReference type="EMBL" id="BORB01000012">
    <property type="protein sequence ID" value="GIN57442.1"/>
    <property type="molecule type" value="Genomic_DNA"/>
</dbReference>
<organism evidence="1 2">
    <name type="scientific">Lederbergia ruris</name>
    <dbReference type="NCBI Taxonomy" id="217495"/>
    <lineage>
        <taxon>Bacteria</taxon>
        <taxon>Bacillati</taxon>
        <taxon>Bacillota</taxon>
        <taxon>Bacilli</taxon>
        <taxon>Bacillales</taxon>
        <taxon>Bacillaceae</taxon>
        <taxon>Lederbergia</taxon>
    </lineage>
</organism>
<comment type="caution">
    <text evidence="1">The sequence shown here is derived from an EMBL/GenBank/DDBJ whole genome shotgun (WGS) entry which is preliminary data.</text>
</comment>
<dbReference type="InterPro" id="IPR019593">
    <property type="entry name" value="Spore_coat_protein_Z/Y"/>
</dbReference>
<accession>A0ABQ4KHS2</accession>
<keyword evidence="1" id="KW-0167">Capsid protein</keyword>
<keyword evidence="2" id="KW-1185">Reference proteome</keyword>
<protein>
    <submittedName>
        <fullName evidence="1">Spore coat protein Y</fullName>
    </submittedName>
</protein>